<dbReference type="Gene3D" id="3.30.10.20">
    <property type="match status" value="1"/>
</dbReference>
<evidence type="ECO:0000256" key="1">
    <source>
        <dbReference type="SAM" id="Phobius"/>
    </source>
</evidence>
<proteinExistence type="predicted"/>
<name>A0A919ANK2_9ACTN</name>
<keyword evidence="3" id="KW-1185">Reference proteome</keyword>
<evidence type="ECO:0000313" key="3">
    <source>
        <dbReference type="Proteomes" id="UP000641386"/>
    </source>
</evidence>
<evidence type="ECO:0000313" key="2">
    <source>
        <dbReference type="EMBL" id="GHF18641.1"/>
    </source>
</evidence>
<feature type="transmembrane region" description="Helical" evidence="1">
    <location>
        <begin position="42"/>
        <end position="63"/>
    </location>
</feature>
<organism evidence="2 3">
    <name type="scientific">Streptomyces spiralis</name>
    <dbReference type="NCBI Taxonomy" id="66376"/>
    <lineage>
        <taxon>Bacteria</taxon>
        <taxon>Bacillati</taxon>
        <taxon>Actinomycetota</taxon>
        <taxon>Actinomycetes</taxon>
        <taxon>Kitasatosporales</taxon>
        <taxon>Streptomycetaceae</taxon>
        <taxon>Streptomyces</taxon>
    </lineage>
</organism>
<accession>A0A919ANK2</accession>
<keyword evidence="1" id="KW-0812">Transmembrane</keyword>
<sequence>MTSQESGLSGRTGWISHEEELVQAMKNSDTDRTARGSRRKRVAAVAGVAAALLAIGGGTALAVGATGAATAKTTAATAATTTGSRNDATVQYGFLNGGSVPIRLAGLDGTMARALLVGKAGLEAQFVKVPCDGKPGSVVAVSPHAPTVVHKGDTVTVSLCTG</sequence>
<evidence type="ECO:0008006" key="4">
    <source>
        <dbReference type="Google" id="ProtNLM"/>
    </source>
</evidence>
<dbReference type="EMBL" id="BNBC01000084">
    <property type="protein sequence ID" value="GHF18641.1"/>
    <property type="molecule type" value="Genomic_DNA"/>
</dbReference>
<dbReference type="Proteomes" id="UP000641386">
    <property type="component" value="Unassembled WGS sequence"/>
</dbReference>
<gene>
    <name evidence="2" type="ORF">GCM10014715_86950</name>
</gene>
<reference evidence="2" key="1">
    <citation type="journal article" date="2014" name="Int. J. Syst. Evol. Microbiol.">
        <title>Complete genome sequence of Corynebacterium casei LMG S-19264T (=DSM 44701T), isolated from a smear-ripened cheese.</title>
        <authorList>
            <consortium name="US DOE Joint Genome Institute (JGI-PGF)"/>
            <person name="Walter F."/>
            <person name="Albersmeier A."/>
            <person name="Kalinowski J."/>
            <person name="Ruckert C."/>
        </authorList>
    </citation>
    <scope>NUCLEOTIDE SEQUENCE</scope>
    <source>
        <strain evidence="2">JCM 3302</strain>
    </source>
</reference>
<keyword evidence="1" id="KW-1133">Transmembrane helix</keyword>
<dbReference type="AlphaFoldDB" id="A0A919ANK2"/>
<protein>
    <recommendedName>
        <fullName evidence="4">PASTA domain-containing protein</fullName>
    </recommendedName>
</protein>
<reference evidence="2" key="2">
    <citation type="submission" date="2020-09" db="EMBL/GenBank/DDBJ databases">
        <authorList>
            <person name="Sun Q."/>
            <person name="Ohkuma M."/>
        </authorList>
    </citation>
    <scope>NUCLEOTIDE SEQUENCE</scope>
    <source>
        <strain evidence="2">JCM 3302</strain>
    </source>
</reference>
<keyword evidence="1" id="KW-0472">Membrane</keyword>
<comment type="caution">
    <text evidence="2">The sequence shown here is derived from an EMBL/GenBank/DDBJ whole genome shotgun (WGS) entry which is preliminary data.</text>
</comment>